<dbReference type="RefSeq" id="XP_026117599.1">
    <property type="nucleotide sequence ID" value="XM_026261814.1"/>
</dbReference>
<feature type="domain" description="AAA+ ATPase" evidence="9">
    <location>
        <begin position="650"/>
        <end position="893"/>
    </location>
</feature>
<keyword evidence="7" id="KW-0143">Chaperone</keyword>
<dbReference type="SMART" id="SM00382">
    <property type="entry name" value="AAA"/>
    <property type="match status" value="4"/>
</dbReference>
<organism evidence="10 11">
    <name type="scientific">Carassius auratus</name>
    <name type="common">Goldfish</name>
    <dbReference type="NCBI Taxonomy" id="7957"/>
    <lineage>
        <taxon>Eukaryota</taxon>
        <taxon>Metazoa</taxon>
        <taxon>Chordata</taxon>
        <taxon>Craniata</taxon>
        <taxon>Vertebrata</taxon>
        <taxon>Euteleostomi</taxon>
        <taxon>Actinopterygii</taxon>
        <taxon>Neopterygii</taxon>
        <taxon>Teleostei</taxon>
        <taxon>Ostariophysi</taxon>
        <taxon>Cypriniformes</taxon>
        <taxon>Cyprinidae</taxon>
        <taxon>Cyprininae</taxon>
        <taxon>Carassius</taxon>
    </lineage>
</organism>
<dbReference type="GO" id="GO:0005524">
    <property type="term" value="F:ATP binding"/>
    <property type="evidence" value="ECO:0007669"/>
    <property type="project" value="UniProtKB-KW"/>
</dbReference>
<dbReference type="GeneID" id="113096431"/>
<dbReference type="GO" id="GO:0005730">
    <property type="term" value="C:nucleolus"/>
    <property type="evidence" value="ECO:0007669"/>
    <property type="project" value="UniProtKB-SubCell"/>
</dbReference>
<evidence type="ECO:0000256" key="2">
    <source>
        <dbReference type="ARBA" id="ARBA00004642"/>
    </source>
</evidence>
<dbReference type="PANTHER" id="PTHR48103:SF2">
    <property type="entry name" value="MIDASIN"/>
    <property type="match status" value="1"/>
</dbReference>
<dbReference type="PANTHER" id="PTHR48103">
    <property type="entry name" value="MIDASIN-RELATED"/>
    <property type="match status" value="1"/>
</dbReference>
<dbReference type="InterPro" id="IPR027417">
    <property type="entry name" value="P-loop_NTPase"/>
</dbReference>
<sequence>MENLELSLTSLGAISRHIDKSHNELSKYLTKQIWSQQDRQCILECLAKLLLEKEYTLLISRHLRPLILDLLERNAERIKGDVRLNHDLHERLCVALSKLLNISPDAQAFAARYFSSSPPVFQRLFFTSEEAASIQYGPRRMKLRDLMGATLRFLQSDCEKFRVLWDWSACVSQLLTSDVMVRSYTAQCLALVSHMTDNQKMIFLRKVLSSEEILHLKMKSLEETQLLEVEKALVLANQGSAVWRKERVNKVTRGQVVTEDLTRSVTVVCGVILPRRTPRQDEQTSLSNLVLVDSTCQNLRRLAMAVASQKPILLEGPIGCGKTALVEYLAAVTGHIKAPDILKVQLGDQTDSKMLLGMYRCTDIPGKFVWQPGSLTQAVSKGYWILLEDIDHAPLDVISVLLPLMENKKLTIPGREDCIQMAPSFQFFATRRTFYSGGAWHRPQGSRAALLDKYWSKLQIGNMSREELKQVLMKRYPNLAVVVERLLDIYCQLTGDRHQISSSPQGPSAAHNTSDEHITSLEGRSLSLRDLLKWCERIFLNFDNSCASTAQNVFLEALDCFTAMLSKSESRLKMAEIIGSKLNISREKAQHFCQMYLPAISVTELEVTVGRAMLLRKQSDAVWLSIGRQTFATTRPSSVLLEQLSVCVTKGEPVLLVGETGTGKTSTVQYLAEMTGHKLRVVNMNQQSDTADLLGGYKPVDQKLILLPLREAFEDLFSQTYSRKQNLTFLGHVQTCFRGKRWQDLLKLMDHVCKSALTKELHDKPNAALLQEQWEALALKLSQTQEQIRACESALVFAFVEGTLAQAVKKGQWILLDEINLAAAETLECLSGLLEGSAGSLVLLDRGDTEPLVRHPDFRLFACMNPATDVGKRNLPLGIRNRFTELYVEELESESDLRILVSDYLKGLNLTRGIIHGIISFYLAVRKEANTRLVDGTGHKPHYSLRTLCRALKYVASDPCYNIQRSLYEGFCLSFLTQLDRSSHPVVQKLVCQYILGGNVKCLKQPIPKPKDRVCMQIEDYWLMRGDMEPTVDSSYILTPSVKLNLKDLARVVSAGIHPVLIQGETSVGKTSLIKWLSAATGNQCVRINNHEHTDIQEYIGCYSSDEHGKLVFKEGVLIDAMRKGYWIILDELNLAPTDVLEALNRLLDDNRELFIAETQEVVKAHPRFMLFATQNPPGLYGGRKVLSRAFRNRFVELHFDELPSVELENILHQRCSLPPSYCSKLIKVMQNLQSLRRGSSVFAGKHGYITLRDLFRWAERYRLEEQNDTSRDWLQHLADDGYMLLAGRVRKPEEALTIQNILEKHFKRTVNLDALFSEAQVTSQFSPFVDSIAGVPEEFGHVVWTQGMRRLAVLVGRALHFGESVLLVGDTGCGKTTICQLFAALVGQKFFSVNCHLHMETSDFLGGLRPVRHTGTQQADAEDGRLFEWHDGPLVLAMKQDGVFLMDEISLADDSVLERLNSVLETEKSLVLAEKGSGDDDDVELIIAGKKFRLVSTMNPGGDFGKKELSPALRNRFTEIWCPQSNSRNDLMQIIQHNLRPGLSLDQHDHQGKDIAELMLDFIDWLTNQEFGRRCILSVRDILSWVNFMNTVCERDEDGFMTMGELDEEEPEWDLRLDTVTAFIHAACLVYVDGIGSGTTVSAAENALVARKLSMEYLEKRLSRITELDEEMRDALRVYDTNVPREPQWGEDFFGIDPFYIAAGSESEGRSLSHYALSAGTTAVNAQRILRALKLQRPILLEGSPGVGKTSLVAALAKASGNHLVRINLSEQTDVTDLFGTDLPVEGGKGGEFAWRDGPLLAGLKAGHWIVLDELNLASQSAGSSEACFDHRAEITSLSWACLHVQHGKTKILAAKTLSHREEDAKPSQVFLNRFTQVYLDALTNEDMQFIVTPSFLTLKWIISKMVQFSSGEQLNGNGADRRNGSLISVTCCGAADADRPIARLLQPGQHVGLVYADRMRTEADKAQVLAVLEKVFGEDFEPYMGSRQFNITFELT</sequence>
<dbReference type="InterPro" id="IPR041190">
    <property type="entry name" value="Midasin_AAA_lid_5"/>
</dbReference>
<evidence type="ECO:0000313" key="10">
    <source>
        <dbReference type="Proteomes" id="UP000515129"/>
    </source>
</evidence>
<keyword evidence="10" id="KW-1185">Reference proteome</keyword>
<evidence type="ECO:0000256" key="7">
    <source>
        <dbReference type="ARBA" id="ARBA00023186"/>
    </source>
</evidence>
<dbReference type="Pfam" id="PF17865">
    <property type="entry name" value="AAA_lid_5"/>
    <property type="match status" value="1"/>
</dbReference>
<evidence type="ECO:0000256" key="3">
    <source>
        <dbReference type="ARBA" id="ARBA00007188"/>
    </source>
</evidence>
<dbReference type="GO" id="GO:0000027">
    <property type="term" value="P:ribosomal large subunit assembly"/>
    <property type="evidence" value="ECO:0007669"/>
    <property type="project" value="TreeGrafter"/>
</dbReference>
<keyword evidence="8" id="KW-0539">Nucleus</keyword>
<gene>
    <name evidence="11" type="primary">LOC113096431</name>
</gene>
<evidence type="ECO:0000256" key="1">
    <source>
        <dbReference type="ARBA" id="ARBA00004604"/>
    </source>
</evidence>
<dbReference type="Gene3D" id="3.40.50.300">
    <property type="entry name" value="P-loop containing nucleotide triphosphate hydrolases"/>
    <property type="match status" value="5"/>
</dbReference>
<dbReference type="GO" id="GO:0016887">
    <property type="term" value="F:ATP hydrolysis activity"/>
    <property type="evidence" value="ECO:0007669"/>
    <property type="project" value="InterPro"/>
</dbReference>
<dbReference type="FunFam" id="3.40.50.300:FF:000582">
    <property type="entry name" value="Midasin"/>
    <property type="match status" value="1"/>
</dbReference>
<dbReference type="FunFam" id="3.40.50.300:FF:000956">
    <property type="entry name" value="Midasin"/>
    <property type="match status" value="1"/>
</dbReference>
<dbReference type="FunFam" id="3.40.50.300:FF:000142">
    <property type="entry name" value="Midasin"/>
    <property type="match status" value="2"/>
</dbReference>
<feature type="domain" description="AAA+ ATPase" evidence="9">
    <location>
        <begin position="1362"/>
        <end position="1529"/>
    </location>
</feature>
<dbReference type="InterPro" id="IPR003593">
    <property type="entry name" value="AAA+_ATPase"/>
</dbReference>
<dbReference type="InterPro" id="IPR040848">
    <property type="entry name" value="AAA_lid_7"/>
</dbReference>
<dbReference type="GO" id="GO:0030687">
    <property type="term" value="C:preribosome, large subunit precursor"/>
    <property type="evidence" value="ECO:0007669"/>
    <property type="project" value="TreeGrafter"/>
</dbReference>
<keyword evidence="5" id="KW-0547">Nucleotide-binding</keyword>
<evidence type="ECO:0000256" key="5">
    <source>
        <dbReference type="ARBA" id="ARBA00022741"/>
    </source>
</evidence>
<keyword evidence="6" id="KW-0067">ATP-binding</keyword>
<dbReference type="Pfam" id="PF07728">
    <property type="entry name" value="AAA_5"/>
    <property type="match status" value="6"/>
</dbReference>
<accession>A0A6P6PA43</accession>
<feature type="domain" description="AAA+ ATPase" evidence="9">
    <location>
        <begin position="1056"/>
        <end position="1201"/>
    </location>
</feature>
<feature type="non-terminal residue" evidence="11">
    <location>
        <position position="1998"/>
    </location>
</feature>
<evidence type="ECO:0000256" key="4">
    <source>
        <dbReference type="ARBA" id="ARBA00017143"/>
    </source>
</evidence>
<evidence type="ECO:0000256" key="8">
    <source>
        <dbReference type="ARBA" id="ARBA00023242"/>
    </source>
</evidence>
<dbReference type="CDD" id="cd00009">
    <property type="entry name" value="AAA"/>
    <property type="match status" value="2"/>
</dbReference>
<name>A0A6P6PA43_CARAU</name>
<dbReference type="Proteomes" id="UP000515129">
    <property type="component" value="Unplaced"/>
</dbReference>
<dbReference type="SUPFAM" id="SSF52540">
    <property type="entry name" value="P-loop containing nucleoside triphosphate hydrolases"/>
    <property type="match status" value="5"/>
</dbReference>
<feature type="domain" description="AAA+ ATPase" evidence="9">
    <location>
        <begin position="1736"/>
        <end position="1885"/>
    </location>
</feature>
<comment type="subcellular location">
    <subcellularLocation>
        <location evidence="1">Nucleus</location>
        <location evidence="1">Nucleolus</location>
    </subcellularLocation>
    <subcellularLocation>
        <location evidence="2">Nucleus</location>
        <location evidence="2">Nucleoplasm</location>
    </subcellularLocation>
</comment>
<evidence type="ECO:0000256" key="6">
    <source>
        <dbReference type="ARBA" id="ARBA00022840"/>
    </source>
</evidence>
<dbReference type="GO" id="GO:0005654">
    <property type="term" value="C:nucleoplasm"/>
    <property type="evidence" value="ECO:0007669"/>
    <property type="project" value="UniProtKB-SubCell"/>
</dbReference>
<evidence type="ECO:0000313" key="11">
    <source>
        <dbReference type="RefSeq" id="XP_026117599.1"/>
    </source>
</evidence>
<reference evidence="11" key="1">
    <citation type="submission" date="2025-08" db="UniProtKB">
        <authorList>
            <consortium name="RefSeq"/>
        </authorList>
    </citation>
    <scope>IDENTIFICATION</scope>
    <source>
        <strain evidence="11">Wakin</strain>
        <tissue evidence="11">Muscle</tissue>
    </source>
</reference>
<dbReference type="OrthoDB" id="422220at2759"/>
<dbReference type="InterPro" id="IPR011704">
    <property type="entry name" value="ATPase_dyneun-rel_AAA"/>
</dbReference>
<comment type="similarity">
    <text evidence="3">Belongs to the midasin family.</text>
</comment>
<evidence type="ECO:0000259" key="9">
    <source>
        <dbReference type="SMART" id="SM00382"/>
    </source>
</evidence>
<protein>
    <recommendedName>
        <fullName evidence="4">Midasin</fullName>
    </recommendedName>
</protein>
<dbReference type="KEGG" id="caua:113096431"/>
<dbReference type="GO" id="GO:0000055">
    <property type="term" value="P:ribosomal large subunit export from nucleus"/>
    <property type="evidence" value="ECO:0007669"/>
    <property type="project" value="TreeGrafter"/>
</dbReference>
<proteinExistence type="inferred from homology"/>
<dbReference type="Pfam" id="PF17867">
    <property type="entry name" value="AAA_lid_7"/>
    <property type="match status" value="2"/>
</dbReference>